<dbReference type="Gene3D" id="3.90.1150.10">
    <property type="entry name" value="Aspartate Aminotransferase, domain 1"/>
    <property type="match status" value="1"/>
</dbReference>
<comment type="function">
    <text evidence="10">Catalyzes the reversible interconversion of serine and glycine with tetrahydrofolate (THF) serving as the one-carbon carrier. This reaction serves as the major source of one-carbon groups required for the biosynthesis of purines, thymidylate, methionine, and other important biomolecules. Also exhibits THF-independent aldolase activity toward beta-hydroxyamino acids, producing glycine and aldehydes, via a retro-aldol mechanism.</text>
</comment>
<keyword evidence="9 10" id="KW-0663">Pyridoxal phosphate</keyword>
<evidence type="ECO:0000256" key="1">
    <source>
        <dbReference type="ARBA" id="ARBA00001933"/>
    </source>
</evidence>
<comment type="pathway">
    <text evidence="10">One-carbon metabolism; tetrahydrofolate interconversion.</text>
</comment>
<dbReference type="PROSITE" id="PS00096">
    <property type="entry name" value="SHMT"/>
    <property type="match status" value="1"/>
</dbReference>
<keyword evidence="7 10" id="KW-0028">Amino-acid biosynthesis</keyword>
<evidence type="ECO:0000256" key="8">
    <source>
        <dbReference type="ARBA" id="ARBA00022679"/>
    </source>
</evidence>
<dbReference type="Gene3D" id="3.40.640.10">
    <property type="entry name" value="Type I PLP-dependent aspartate aminotransferase-like (Major domain)"/>
    <property type="match status" value="1"/>
</dbReference>
<dbReference type="EC" id="2.1.2.1" evidence="10"/>
<dbReference type="Pfam" id="PF00464">
    <property type="entry name" value="SHMT"/>
    <property type="match status" value="1"/>
</dbReference>
<keyword evidence="8 10" id="KW-0808">Transferase</keyword>
<organism evidence="13 14">
    <name type="scientific">Aliarcobacter cryaerophilus</name>
    <dbReference type="NCBI Taxonomy" id="28198"/>
    <lineage>
        <taxon>Bacteria</taxon>
        <taxon>Pseudomonadati</taxon>
        <taxon>Campylobacterota</taxon>
        <taxon>Epsilonproteobacteria</taxon>
        <taxon>Campylobacterales</taxon>
        <taxon>Arcobacteraceae</taxon>
        <taxon>Aliarcobacter</taxon>
    </lineage>
</organism>
<dbReference type="CDD" id="cd00378">
    <property type="entry name" value="SHMT"/>
    <property type="match status" value="1"/>
</dbReference>
<dbReference type="InterPro" id="IPR015421">
    <property type="entry name" value="PyrdxlP-dep_Trfase_major"/>
</dbReference>
<proteinExistence type="inferred from homology"/>
<sequence length="420" mass="45755">MNYITNDNLEVADIEVFEIVEAELARQTNHLEMIASENFTSPAVMQAMGSVFTNKYAEGYPYKRYYGGCEQADKVEQLAIDRACKIFGCKYANVQPHSGSQANGAVYAALLKAGDKILGMDLSHGGHLTHGSKPSFSGQNYSAFYYGVELDGRINYDKVEQIAKIVMPKIIVCGASAYAREIDFKRFREIADSVGAILFADIAHIAGLVAAGEHMSPFPYADVVTTTTHKTLRGPRGGMIMTNDEEIAKKINSAIFPGLQGGPLVHVIAAKAVAFKEILDPKWKDYAKQVKANAKVLGEVLVSRGYDIVSGGTDNHLVLVSFLNKPFSGKDADAALGDAGITVNKNTVPGETRSPFVTSGIRIGSPALTARGMKEKEFEYIANKICDVLDNIEDKELHKKINKELEELASKFVIYSSSTY</sequence>
<evidence type="ECO:0000256" key="3">
    <source>
        <dbReference type="ARBA" id="ARBA00006376"/>
    </source>
</evidence>
<accession>A0A2S9TR14</accession>
<dbReference type="UniPathway" id="UPA00193"/>
<dbReference type="UniPathway" id="UPA00288">
    <property type="reaction ID" value="UER01023"/>
</dbReference>
<dbReference type="InterPro" id="IPR049943">
    <property type="entry name" value="Ser_HO-MeTrfase-like"/>
</dbReference>
<evidence type="ECO:0000256" key="6">
    <source>
        <dbReference type="ARBA" id="ARBA00022563"/>
    </source>
</evidence>
<gene>
    <name evidence="10 13" type="primary">glyA</name>
    <name evidence="13" type="ORF">CJ668_02135</name>
</gene>
<dbReference type="PIRSF" id="PIRSF000412">
    <property type="entry name" value="SHMT"/>
    <property type="match status" value="1"/>
</dbReference>
<dbReference type="InterPro" id="IPR019798">
    <property type="entry name" value="Ser_HO-MeTrfase_PLP_BS"/>
</dbReference>
<evidence type="ECO:0000259" key="12">
    <source>
        <dbReference type="Pfam" id="PF00464"/>
    </source>
</evidence>
<protein>
    <recommendedName>
        <fullName evidence="10">Serine hydroxymethyltransferase</fullName>
        <shortName evidence="10">SHMT</shortName>
        <shortName evidence="10">Serine methylase</shortName>
        <ecNumber evidence="10">2.1.2.1</ecNumber>
    </recommendedName>
</protein>
<dbReference type="GO" id="GO:0008168">
    <property type="term" value="F:methyltransferase activity"/>
    <property type="evidence" value="ECO:0007669"/>
    <property type="project" value="UniProtKB-KW"/>
</dbReference>
<comment type="subunit">
    <text evidence="4 10">Homodimer.</text>
</comment>
<evidence type="ECO:0000256" key="2">
    <source>
        <dbReference type="ARBA" id="ARBA00004496"/>
    </source>
</evidence>
<comment type="similarity">
    <text evidence="3 10">Belongs to the SHMT family.</text>
</comment>
<name>A0A2S9TR14_9BACT</name>
<evidence type="ECO:0000256" key="10">
    <source>
        <dbReference type="HAMAP-Rule" id="MF_00051"/>
    </source>
</evidence>
<comment type="pathway">
    <text evidence="10">Amino-acid biosynthesis; glycine biosynthesis; glycine from L-serine: step 1/1.</text>
</comment>
<dbReference type="InterPro" id="IPR015424">
    <property type="entry name" value="PyrdxlP-dep_Trfase"/>
</dbReference>
<feature type="binding site" evidence="10">
    <location>
        <begin position="354"/>
        <end position="356"/>
    </location>
    <ligand>
        <name>(6S)-5,6,7,8-tetrahydrofolate</name>
        <dbReference type="ChEBI" id="CHEBI:57453"/>
    </ligand>
</feature>
<dbReference type="InterPro" id="IPR015422">
    <property type="entry name" value="PyrdxlP-dep_Trfase_small"/>
</dbReference>
<feature type="modified residue" description="N6-(pyridoxal phosphate)lysine" evidence="10 11">
    <location>
        <position position="230"/>
    </location>
</feature>
<dbReference type="PANTHER" id="PTHR11680:SF50">
    <property type="entry name" value="SERINE HYDROXYMETHYLTRANSFERASE"/>
    <property type="match status" value="1"/>
</dbReference>
<reference evidence="13 14" key="1">
    <citation type="submission" date="2017-09" db="EMBL/GenBank/DDBJ databases">
        <title>Reassesment of A. cryaerophilus.</title>
        <authorList>
            <person name="Perez-Cataluna A."/>
            <person name="Collado L."/>
            <person name="Salgado O."/>
            <person name="Lefinanco V."/>
            <person name="Figueras M.J."/>
        </authorList>
    </citation>
    <scope>NUCLEOTIDE SEQUENCE [LARGE SCALE GENOMIC DNA]</scope>
    <source>
        <strain evidence="13 14">LMG 10229</strain>
    </source>
</reference>
<keyword evidence="5 10" id="KW-0963">Cytoplasm</keyword>
<dbReference type="SUPFAM" id="SSF53383">
    <property type="entry name" value="PLP-dependent transferases"/>
    <property type="match status" value="1"/>
</dbReference>
<dbReference type="GO" id="GO:0032259">
    <property type="term" value="P:methylation"/>
    <property type="evidence" value="ECO:0007669"/>
    <property type="project" value="UniProtKB-KW"/>
</dbReference>
<dbReference type="GO" id="GO:0005829">
    <property type="term" value="C:cytosol"/>
    <property type="evidence" value="ECO:0007669"/>
    <property type="project" value="TreeGrafter"/>
</dbReference>
<dbReference type="InterPro" id="IPR039429">
    <property type="entry name" value="SHMT-like_dom"/>
</dbReference>
<dbReference type="HAMAP" id="MF_00051">
    <property type="entry name" value="SHMT"/>
    <property type="match status" value="1"/>
</dbReference>
<evidence type="ECO:0000256" key="9">
    <source>
        <dbReference type="ARBA" id="ARBA00022898"/>
    </source>
</evidence>
<dbReference type="GO" id="GO:0004372">
    <property type="term" value="F:glycine hydroxymethyltransferase activity"/>
    <property type="evidence" value="ECO:0007669"/>
    <property type="project" value="UniProtKB-UniRule"/>
</dbReference>
<feature type="binding site" evidence="10">
    <location>
        <position position="245"/>
    </location>
    <ligand>
        <name>(6S)-5,6,7,8-tetrahydrofolate</name>
        <dbReference type="ChEBI" id="CHEBI:57453"/>
    </ligand>
</feature>
<dbReference type="EMBL" id="NXGD01000002">
    <property type="protein sequence ID" value="PRN01288.1"/>
    <property type="molecule type" value="Genomic_DNA"/>
</dbReference>
<dbReference type="GO" id="GO:0030170">
    <property type="term" value="F:pyridoxal phosphate binding"/>
    <property type="evidence" value="ECO:0007669"/>
    <property type="project" value="UniProtKB-UniRule"/>
</dbReference>
<evidence type="ECO:0000256" key="5">
    <source>
        <dbReference type="ARBA" id="ARBA00022490"/>
    </source>
</evidence>
<evidence type="ECO:0000256" key="11">
    <source>
        <dbReference type="PIRSR" id="PIRSR000412-50"/>
    </source>
</evidence>
<comment type="subcellular location">
    <subcellularLocation>
        <location evidence="2 10">Cytoplasm</location>
    </subcellularLocation>
</comment>
<dbReference type="PANTHER" id="PTHR11680">
    <property type="entry name" value="SERINE HYDROXYMETHYLTRANSFERASE"/>
    <property type="match status" value="1"/>
</dbReference>
<dbReference type="GO" id="GO:0035999">
    <property type="term" value="P:tetrahydrofolate interconversion"/>
    <property type="evidence" value="ECO:0007669"/>
    <property type="project" value="UniProtKB-UniRule"/>
</dbReference>
<comment type="catalytic activity">
    <reaction evidence="10">
        <text>(6R)-5,10-methylene-5,6,7,8-tetrahydrofolate + glycine + H2O = (6S)-5,6,7,8-tetrahydrofolate + L-serine</text>
        <dbReference type="Rhea" id="RHEA:15481"/>
        <dbReference type="ChEBI" id="CHEBI:15377"/>
        <dbReference type="ChEBI" id="CHEBI:15636"/>
        <dbReference type="ChEBI" id="CHEBI:33384"/>
        <dbReference type="ChEBI" id="CHEBI:57305"/>
        <dbReference type="ChEBI" id="CHEBI:57453"/>
        <dbReference type="EC" id="2.1.2.1"/>
    </reaction>
</comment>
<feature type="binding site" evidence="10">
    <location>
        <position position="122"/>
    </location>
    <ligand>
        <name>(6S)-5,6,7,8-tetrahydrofolate</name>
        <dbReference type="ChEBI" id="CHEBI:57453"/>
    </ligand>
</feature>
<dbReference type="NCBIfam" id="NF000586">
    <property type="entry name" value="PRK00011.1"/>
    <property type="match status" value="1"/>
</dbReference>
<evidence type="ECO:0000256" key="7">
    <source>
        <dbReference type="ARBA" id="ARBA00022605"/>
    </source>
</evidence>
<comment type="caution">
    <text evidence="13">The sequence shown here is derived from an EMBL/GenBank/DDBJ whole genome shotgun (WGS) entry which is preliminary data.</text>
</comment>
<dbReference type="InterPro" id="IPR001085">
    <property type="entry name" value="Ser_HO-MeTrfase"/>
</dbReference>
<dbReference type="AlphaFoldDB" id="A0A2S9TR14"/>
<dbReference type="Proteomes" id="UP000238811">
    <property type="component" value="Unassembled WGS sequence"/>
</dbReference>
<evidence type="ECO:0000313" key="14">
    <source>
        <dbReference type="Proteomes" id="UP000238811"/>
    </source>
</evidence>
<keyword evidence="13" id="KW-0489">Methyltransferase</keyword>
<feature type="binding site" evidence="10">
    <location>
        <begin position="126"/>
        <end position="128"/>
    </location>
    <ligand>
        <name>(6S)-5,6,7,8-tetrahydrofolate</name>
        <dbReference type="ChEBI" id="CHEBI:57453"/>
    </ligand>
</feature>
<feature type="domain" description="Serine hydroxymethyltransferase-like" evidence="12">
    <location>
        <begin position="10"/>
        <end position="384"/>
    </location>
</feature>
<evidence type="ECO:0000256" key="4">
    <source>
        <dbReference type="ARBA" id="ARBA00011738"/>
    </source>
</evidence>
<feature type="site" description="Plays an important role in substrate specificity" evidence="10">
    <location>
        <position position="229"/>
    </location>
</feature>
<keyword evidence="6 10" id="KW-0554">One-carbon metabolism</keyword>
<dbReference type="FunFam" id="3.40.640.10:FF:000001">
    <property type="entry name" value="Serine hydroxymethyltransferase"/>
    <property type="match status" value="1"/>
</dbReference>
<evidence type="ECO:0000313" key="13">
    <source>
        <dbReference type="EMBL" id="PRN01288.1"/>
    </source>
</evidence>
<comment type="cofactor">
    <cofactor evidence="1 10 11">
        <name>pyridoxal 5'-phosphate</name>
        <dbReference type="ChEBI" id="CHEBI:597326"/>
    </cofactor>
</comment>
<dbReference type="GO" id="GO:0019264">
    <property type="term" value="P:glycine biosynthetic process from serine"/>
    <property type="evidence" value="ECO:0007669"/>
    <property type="project" value="UniProtKB-UniRule"/>
</dbReference>